<accession>A0ABY4EFL8</accession>
<evidence type="ECO:0000256" key="1">
    <source>
        <dbReference type="ARBA" id="ARBA00004651"/>
    </source>
</evidence>
<dbReference type="CDD" id="cd06173">
    <property type="entry name" value="MFS_MefA_like"/>
    <property type="match status" value="1"/>
</dbReference>
<feature type="transmembrane region" description="Helical" evidence="6">
    <location>
        <begin position="165"/>
        <end position="186"/>
    </location>
</feature>
<proteinExistence type="predicted"/>
<feature type="transmembrane region" description="Helical" evidence="6">
    <location>
        <begin position="296"/>
        <end position="321"/>
    </location>
</feature>
<dbReference type="InterPro" id="IPR011701">
    <property type="entry name" value="MFS"/>
</dbReference>
<keyword evidence="3 6" id="KW-0812">Transmembrane</keyword>
<feature type="transmembrane region" description="Helical" evidence="6">
    <location>
        <begin position="244"/>
        <end position="265"/>
    </location>
</feature>
<gene>
    <name evidence="7" type="ORF">MUN89_15240</name>
</gene>
<dbReference type="PANTHER" id="PTHR23513">
    <property type="entry name" value="INTEGRAL MEMBRANE EFFLUX PROTEIN-RELATED"/>
    <property type="match status" value="1"/>
</dbReference>
<feature type="transmembrane region" description="Helical" evidence="6">
    <location>
        <begin position="139"/>
        <end position="159"/>
    </location>
</feature>
<evidence type="ECO:0000256" key="6">
    <source>
        <dbReference type="SAM" id="Phobius"/>
    </source>
</evidence>
<comment type="subcellular location">
    <subcellularLocation>
        <location evidence="1">Cell membrane</location>
        <topology evidence="1">Multi-pass membrane protein</topology>
    </subcellularLocation>
</comment>
<evidence type="ECO:0000256" key="2">
    <source>
        <dbReference type="ARBA" id="ARBA00022475"/>
    </source>
</evidence>
<keyword evidence="5 6" id="KW-0472">Membrane</keyword>
<dbReference type="InterPro" id="IPR036259">
    <property type="entry name" value="MFS_trans_sf"/>
</dbReference>
<evidence type="ECO:0000256" key="3">
    <source>
        <dbReference type="ARBA" id="ARBA00022692"/>
    </source>
</evidence>
<dbReference type="RefSeq" id="WP_244708629.1">
    <property type="nucleotide sequence ID" value="NZ_CP095073.1"/>
</dbReference>
<evidence type="ECO:0000313" key="7">
    <source>
        <dbReference type="EMBL" id="UOQ43270.1"/>
    </source>
</evidence>
<feature type="transmembrane region" description="Helical" evidence="6">
    <location>
        <begin position="333"/>
        <end position="354"/>
    </location>
</feature>
<dbReference type="PANTHER" id="PTHR23513:SF11">
    <property type="entry name" value="STAPHYLOFERRIN A TRANSPORTER"/>
    <property type="match status" value="1"/>
</dbReference>
<keyword evidence="4 6" id="KW-1133">Transmembrane helix</keyword>
<sequence length="394" mass="42096">MLLKHPYKHLFFSGIVNGVGDRFSQVAVLTLLLDLTGSGLAVGTAMGIRILPYLLLSPAVGRLSDAVNPRFLLIGTDLVRVPFAFIFLLVHSKEDLWIVYAGLIVLSCGEAFYQPVRKSSIAKITEKNRLMKVNGLEQVVLGIVLIAGSITGGLVTYWIGIDMAFLLNGFSFIAAGWLIKGLPNFMSESKGASNDHSPKTRVHLKRLPPVVLLVIIVELVTSAQDGVFNTLISYYGSQSFNLGGLGIGLLYGALGFGLVGSFFVTRVLARNYLMIGLTAMTLEGLLQIGASQADTILGAALLFSSISFVGGIGASSFHAILMTHIKEGWQGRVYGWIESWTNVILGLVMLVSGIAVDLYSANKVGFAGGSLGAVTGLIISALLAVITFQSKRRN</sequence>
<organism evidence="7 8">
    <name type="scientific">Halobacillus salinarum</name>
    <dbReference type="NCBI Taxonomy" id="2932257"/>
    <lineage>
        <taxon>Bacteria</taxon>
        <taxon>Bacillati</taxon>
        <taxon>Bacillota</taxon>
        <taxon>Bacilli</taxon>
        <taxon>Bacillales</taxon>
        <taxon>Bacillaceae</taxon>
        <taxon>Halobacillus</taxon>
    </lineage>
</organism>
<protein>
    <submittedName>
        <fullName evidence="7">MFS transporter</fullName>
    </submittedName>
</protein>
<feature type="transmembrane region" description="Helical" evidence="6">
    <location>
        <begin position="96"/>
        <end position="113"/>
    </location>
</feature>
<evidence type="ECO:0000256" key="4">
    <source>
        <dbReference type="ARBA" id="ARBA00022989"/>
    </source>
</evidence>
<reference evidence="7 8" key="1">
    <citation type="submission" date="2022-04" db="EMBL/GenBank/DDBJ databases">
        <title>Halobacillus sp. isolated from saltern.</title>
        <authorList>
            <person name="Won M."/>
            <person name="Lee C.-M."/>
            <person name="Woen H.-Y."/>
            <person name="Kwon S.-W."/>
        </authorList>
    </citation>
    <scope>NUCLEOTIDE SEQUENCE [LARGE SCALE GENOMIC DNA]</scope>
    <source>
        <strain evidence="7 8">SSBR10-3</strain>
    </source>
</reference>
<feature type="transmembrane region" description="Helical" evidence="6">
    <location>
        <begin position="26"/>
        <end position="51"/>
    </location>
</feature>
<dbReference type="Gene3D" id="1.20.1250.20">
    <property type="entry name" value="MFS general substrate transporter like domains"/>
    <property type="match status" value="1"/>
</dbReference>
<name>A0ABY4EFL8_9BACI</name>
<feature type="transmembrane region" description="Helical" evidence="6">
    <location>
        <begin position="71"/>
        <end position="90"/>
    </location>
</feature>
<feature type="transmembrane region" description="Helical" evidence="6">
    <location>
        <begin position="272"/>
        <end position="290"/>
    </location>
</feature>
<dbReference type="SUPFAM" id="SSF103473">
    <property type="entry name" value="MFS general substrate transporter"/>
    <property type="match status" value="1"/>
</dbReference>
<evidence type="ECO:0000256" key="5">
    <source>
        <dbReference type="ARBA" id="ARBA00023136"/>
    </source>
</evidence>
<dbReference type="Proteomes" id="UP000831787">
    <property type="component" value="Chromosome"/>
</dbReference>
<evidence type="ECO:0000313" key="8">
    <source>
        <dbReference type="Proteomes" id="UP000831787"/>
    </source>
</evidence>
<keyword evidence="2" id="KW-1003">Cell membrane</keyword>
<feature type="transmembrane region" description="Helical" evidence="6">
    <location>
        <begin position="207"/>
        <end position="224"/>
    </location>
</feature>
<feature type="transmembrane region" description="Helical" evidence="6">
    <location>
        <begin position="366"/>
        <end position="388"/>
    </location>
</feature>
<keyword evidence="8" id="KW-1185">Reference proteome</keyword>
<dbReference type="Pfam" id="PF07690">
    <property type="entry name" value="MFS_1"/>
    <property type="match status" value="1"/>
</dbReference>
<dbReference type="EMBL" id="CP095073">
    <property type="protein sequence ID" value="UOQ43270.1"/>
    <property type="molecule type" value="Genomic_DNA"/>
</dbReference>